<sequence>MKLLSIQTSSLAASASPPPSSPRRRHLSFVSAPRSMPSAPPASSPSSSSRTKCSCFKRCTLFLVGIGFLNLATKCSCHACISRSKSRPRDREKKEFSIHTIKKVV</sequence>
<reference evidence="2" key="3">
    <citation type="submission" date="2020-12" db="UniProtKB">
        <authorList>
            <consortium name="EnsemblPlants"/>
        </authorList>
    </citation>
    <scope>IDENTIFICATION</scope>
</reference>
<organism evidence="2 3">
    <name type="scientific">Physcomitrium patens</name>
    <name type="common">Spreading-leaved earth moss</name>
    <name type="synonym">Physcomitrella patens</name>
    <dbReference type="NCBI Taxonomy" id="3218"/>
    <lineage>
        <taxon>Eukaryota</taxon>
        <taxon>Viridiplantae</taxon>
        <taxon>Streptophyta</taxon>
        <taxon>Embryophyta</taxon>
        <taxon>Bryophyta</taxon>
        <taxon>Bryophytina</taxon>
        <taxon>Bryopsida</taxon>
        <taxon>Funariidae</taxon>
        <taxon>Funariales</taxon>
        <taxon>Funariaceae</taxon>
        <taxon>Physcomitrium</taxon>
    </lineage>
</organism>
<feature type="region of interest" description="Disordered" evidence="1">
    <location>
        <begin position="84"/>
        <end position="105"/>
    </location>
</feature>
<protein>
    <submittedName>
        <fullName evidence="2">Uncharacterized protein</fullName>
    </submittedName>
</protein>
<reference evidence="2 3" key="1">
    <citation type="journal article" date="2008" name="Science">
        <title>The Physcomitrella genome reveals evolutionary insights into the conquest of land by plants.</title>
        <authorList>
            <person name="Rensing S."/>
            <person name="Lang D."/>
            <person name="Zimmer A."/>
            <person name="Terry A."/>
            <person name="Salamov A."/>
            <person name="Shapiro H."/>
            <person name="Nishiyama T."/>
            <person name="Perroud P.-F."/>
            <person name="Lindquist E."/>
            <person name="Kamisugi Y."/>
            <person name="Tanahashi T."/>
            <person name="Sakakibara K."/>
            <person name="Fujita T."/>
            <person name="Oishi K."/>
            <person name="Shin-I T."/>
            <person name="Kuroki Y."/>
            <person name="Toyoda A."/>
            <person name="Suzuki Y."/>
            <person name="Hashimoto A."/>
            <person name="Yamaguchi K."/>
            <person name="Sugano A."/>
            <person name="Kohara Y."/>
            <person name="Fujiyama A."/>
            <person name="Anterola A."/>
            <person name="Aoki S."/>
            <person name="Ashton N."/>
            <person name="Barbazuk W.B."/>
            <person name="Barker E."/>
            <person name="Bennetzen J."/>
            <person name="Bezanilla M."/>
            <person name="Blankenship R."/>
            <person name="Cho S.H."/>
            <person name="Dutcher S."/>
            <person name="Estelle M."/>
            <person name="Fawcett J.A."/>
            <person name="Gundlach H."/>
            <person name="Hanada K."/>
            <person name="Heyl A."/>
            <person name="Hicks K.A."/>
            <person name="Hugh J."/>
            <person name="Lohr M."/>
            <person name="Mayer K."/>
            <person name="Melkozernov A."/>
            <person name="Murata T."/>
            <person name="Nelson D."/>
            <person name="Pils B."/>
            <person name="Prigge M."/>
            <person name="Reiss B."/>
            <person name="Renner T."/>
            <person name="Rombauts S."/>
            <person name="Rushton P."/>
            <person name="Sanderfoot A."/>
            <person name="Schween G."/>
            <person name="Shiu S.-H."/>
            <person name="Stueber K."/>
            <person name="Theodoulou F.L."/>
            <person name="Tu H."/>
            <person name="Van de Peer Y."/>
            <person name="Verrier P.J."/>
            <person name="Waters E."/>
            <person name="Wood A."/>
            <person name="Yang L."/>
            <person name="Cove D."/>
            <person name="Cuming A."/>
            <person name="Hasebe M."/>
            <person name="Lucas S."/>
            <person name="Mishler D.B."/>
            <person name="Reski R."/>
            <person name="Grigoriev I."/>
            <person name="Quatrano R.S."/>
            <person name="Boore J.L."/>
        </authorList>
    </citation>
    <scope>NUCLEOTIDE SEQUENCE [LARGE SCALE GENOMIC DNA]</scope>
    <source>
        <strain evidence="2 3">cv. Gransden 2004</strain>
    </source>
</reference>
<dbReference type="InParanoid" id="A0A7I4ERB4"/>
<dbReference type="AlphaFoldDB" id="A0A7I4ERB4"/>
<feature type="region of interest" description="Disordered" evidence="1">
    <location>
        <begin position="1"/>
        <end position="52"/>
    </location>
</feature>
<proteinExistence type="predicted"/>
<reference evidence="2 3" key="2">
    <citation type="journal article" date="2018" name="Plant J.">
        <title>The Physcomitrella patens chromosome-scale assembly reveals moss genome structure and evolution.</title>
        <authorList>
            <person name="Lang D."/>
            <person name="Ullrich K.K."/>
            <person name="Murat F."/>
            <person name="Fuchs J."/>
            <person name="Jenkins J."/>
            <person name="Haas F.B."/>
            <person name="Piednoel M."/>
            <person name="Gundlach H."/>
            <person name="Van Bel M."/>
            <person name="Meyberg R."/>
            <person name="Vives C."/>
            <person name="Morata J."/>
            <person name="Symeonidi A."/>
            <person name="Hiss M."/>
            <person name="Muchero W."/>
            <person name="Kamisugi Y."/>
            <person name="Saleh O."/>
            <person name="Blanc G."/>
            <person name="Decker E.L."/>
            <person name="van Gessel N."/>
            <person name="Grimwood J."/>
            <person name="Hayes R.D."/>
            <person name="Graham S.W."/>
            <person name="Gunter L.E."/>
            <person name="McDaniel S.F."/>
            <person name="Hoernstein S.N.W."/>
            <person name="Larsson A."/>
            <person name="Li F.W."/>
            <person name="Perroud P.F."/>
            <person name="Phillips J."/>
            <person name="Ranjan P."/>
            <person name="Rokshar D.S."/>
            <person name="Rothfels C.J."/>
            <person name="Schneider L."/>
            <person name="Shu S."/>
            <person name="Stevenson D.W."/>
            <person name="Thummler F."/>
            <person name="Tillich M."/>
            <person name="Villarreal Aguilar J.C."/>
            <person name="Widiez T."/>
            <person name="Wong G.K."/>
            <person name="Wymore A."/>
            <person name="Zhang Y."/>
            <person name="Zimmer A.D."/>
            <person name="Quatrano R.S."/>
            <person name="Mayer K.F.X."/>
            <person name="Goodstein D."/>
            <person name="Casacuberta J.M."/>
            <person name="Vandepoele K."/>
            <person name="Reski R."/>
            <person name="Cuming A.C."/>
            <person name="Tuskan G.A."/>
            <person name="Maumus F."/>
            <person name="Salse J."/>
            <person name="Schmutz J."/>
            <person name="Rensing S.A."/>
        </authorList>
    </citation>
    <scope>NUCLEOTIDE SEQUENCE [LARGE SCALE GENOMIC DNA]</scope>
    <source>
        <strain evidence="2 3">cv. Gransden 2004</strain>
    </source>
</reference>
<evidence type="ECO:0000256" key="1">
    <source>
        <dbReference type="SAM" id="MobiDB-lite"/>
    </source>
</evidence>
<keyword evidence="3" id="KW-1185">Reference proteome</keyword>
<dbReference type="Proteomes" id="UP000006727">
    <property type="component" value="Chromosome 21"/>
</dbReference>
<dbReference type="EnsemblPlants" id="Pp3c21_14600V3.2">
    <property type="protein sequence ID" value="PAC:32914440.CDS.1"/>
    <property type="gene ID" value="Pp3c21_14600"/>
</dbReference>
<evidence type="ECO:0000313" key="2">
    <source>
        <dbReference type="EnsemblPlants" id="PAC:32914440.CDS.1"/>
    </source>
</evidence>
<accession>A0A7I4ERB4</accession>
<dbReference type="Gramene" id="Pp3c21_14600V3.2">
    <property type="protein sequence ID" value="PAC:32914440.CDS.1"/>
    <property type="gene ID" value="Pp3c21_14600"/>
</dbReference>
<feature type="compositionally biased region" description="Basic and acidic residues" evidence="1">
    <location>
        <begin position="87"/>
        <end position="97"/>
    </location>
</feature>
<name>A0A7I4ERB4_PHYPA</name>
<evidence type="ECO:0000313" key="3">
    <source>
        <dbReference type="Proteomes" id="UP000006727"/>
    </source>
</evidence>
<dbReference type="EMBL" id="ABEU02000021">
    <property type="status" value="NOT_ANNOTATED_CDS"/>
    <property type="molecule type" value="Genomic_DNA"/>
</dbReference>